<dbReference type="InParanoid" id="M4BRE9"/>
<dbReference type="HOGENOM" id="CLU_3000543_0_0_1"/>
<proteinExistence type="predicted"/>
<reference evidence="1" key="2">
    <citation type="submission" date="2015-06" db="UniProtKB">
        <authorList>
            <consortium name="EnsemblProtists"/>
        </authorList>
    </citation>
    <scope>IDENTIFICATION</scope>
    <source>
        <strain evidence="1">Emoy2</strain>
    </source>
</reference>
<evidence type="ECO:0000313" key="1">
    <source>
        <dbReference type="EnsemblProtists" id="HpaP808989"/>
    </source>
</evidence>
<dbReference type="EMBL" id="JH598638">
    <property type="status" value="NOT_ANNOTATED_CDS"/>
    <property type="molecule type" value="Genomic_DNA"/>
</dbReference>
<organism evidence="1 2">
    <name type="scientific">Hyaloperonospora arabidopsidis (strain Emoy2)</name>
    <name type="common">Downy mildew agent</name>
    <name type="synonym">Peronospora arabidopsidis</name>
    <dbReference type="NCBI Taxonomy" id="559515"/>
    <lineage>
        <taxon>Eukaryota</taxon>
        <taxon>Sar</taxon>
        <taxon>Stramenopiles</taxon>
        <taxon>Oomycota</taxon>
        <taxon>Peronosporomycetes</taxon>
        <taxon>Peronosporales</taxon>
        <taxon>Peronosporaceae</taxon>
        <taxon>Hyaloperonospora</taxon>
    </lineage>
</organism>
<dbReference type="Proteomes" id="UP000011713">
    <property type="component" value="Unassembled WGS sequence"/>
</dbReference>
<dbReference type="VEuPathDB" id="FungiDB:HpaG808989"/>
<reference evidence="2" key="1">
    <citation type="journal article" date="2010" name="Science">
        <title>Signatures of adaptation to obligate biotrophy in the Hyaloperonospora arabidopsidis genome.</title>
        <authorList>
            <person name="Baxter L."/>
            <person name="Tripathy S."/>
            <person name="Ishaque N."/>
            <person name="Boot N."/>
            <person name="Cabral A."/>
            <person name="Kemen E."/>
            <person name="Thines M."/>
            <person name="Ah-Fong A."/>
            <person name="Anderson R."/>
            <person name="Badejoko W."/>
            <person name="Bittner-Eddy P."/>
            <person name="Boore J.L."/>
            <person name="Chibucos M.C."/>
            <person name="Coates M."/>
            <person name="Dehal P."/>
            <person name="Delehaunty K."/>
            <person name="Dong S."/>
            <person name="Downton P."/>
            <person name="Dumas B."/>
            <person name="Fabro G."/>
            <person name="Fronick C."/>
            <person name="Fuerstenberg S.I."/>
            <person name="Fulton L."/>
            <person name="Gaulin E."/>
            <person name="Govers F."/>
            <person name="Hughes L."/>
            <person name="Humphray S."/>
            <person name="Jiang R.H."/>
            <person name="Judelson H."/>
            <person name="Kamoun S."/>
            <person name="Kyung K."/>
            <person name="Meijer H."/>
            <person name="Minx P."/>
            <person name="Morris P."/>
            <person name="Nelson J."/>
            <person name="Phuntumart V."/>
            <person name="Qutob D."/>
            <person name="Rehmany A."/>
            <person name="Rougon-Cardoso A."/>
            <person name="Ryden P."/>
            <person name="Torto-Alalibo T."/>
            <person name="Studholme D."/>
            <person name="Wang Y."/>
            <person name="Win J."/>
            <person name="Wood J."/>
            <person name="Clifton S.W."/>
            <person name="Rogers J."/>
            <person name="Van den Ackerveken G."/>
            <person name="Jones J.D."/>
            <person name="McDowell J.M."/>
            <person name="Beynon J."/>
            <person name="Tyler B.M."/>
        </authorList>
    </citation>
    <scope>NUCLEOTIDE SEQUENCE [LARGE SCALE GENOMIC DNA]</scope>
    <source>
        <strain evidence="2">Emoy2</strain>
    </source>
</reference>
<keyword evidence="2" id="KW-1185">Reference proteome</keyword>
<dbReference type="EnsemblProtists" id="HpaT808989">
    <property type="protein sequence ID" value="HpaP808989"/>
    <property type="gene ID" value="HpaG808989"/>
</dbReference>
<dbReference type="AlphaFoldDB" id="M4BRE9"/>
<name>M4BRE9_HYAAE</name>
<protein>
    <submittedName>
        <fullName evidence="1">Uncharacterized protein</fullName>
    </submittedName>
</protein>
<accession>M4BRE9</accession>
<evidence type="ECO:0000313" key="2">
    <source>
        <dbReference type="Proteomes" id="UP000011713"/>
    </source>
</evidence>
<sequence>MIKKWITVSTGDLATVHNRLSMACENQKSTISQRFAFERSTHLNRLSEVTSPIGTSS</sequence>